<dbReference type="SUPFAM" id="SSF46689">
    <property type="entry name" value="Homeodomain-like"/>
    <property type="match status" value="1"/>
</dbReference>
<dbReference type="EMBL" id="PGVD01000052">
    <property type="protein sequence ID" value="PLR93658.1"/>
    <property type="molecule type" value="Genomic_DNA"/>
</dbReference>
<accession>A0A2N5GGC0</accession>
<feature type="domain" description="TyrR-like helix-turn-helix" evidence="1">
    <location>
        <begin position="50"/>
        <end position="94"/>
    </location>
</feature>
<dbReference type="GO" id="GO:0003677">
    <property type="term" value="F:DNA binding"/>
    <property type="evidence" value="ECO:0007669"/>
    <property type="project" value="UniProtKB-KW"/>
</dbReference>
<reference evidence="2 4" key="1">
    <citation type="submission" date="2017-11" db="EMBL/GenBank/DDBJ databases">
        <title>Comparitive Functional Genomics of Dry Heat Resistant strains isolated from the Viking Spacecraft.</title>
        <authorList>
            <person name="Seuylemezian A."/>
            <person name="Cooper K."/>
            <person name="Vaishampayan P."/>
        </authorList>
    </citation>
    <scope>NUCLEOTIDE SEQUENCE [LARGE SCALE GENOMIC DNA]</scope>
    <source>
        <strain evidence="2 4">M4.6</strain>
    </source>
</reference>
<dbReference type="RefSeq" id="WP_101579329.1">
    <property type="nucleotide sequence ID" value="NZ_PGVD01000052.1"/>
</dbReference>
<dbReference type="Proteomes" id="UP000234951">
    <property type="component" value="Unassembled WGS sequence"/>
</dbReference>
<evidence type="ECO:0000313" key="5">
    <source>
        <dbReference type="Proteomes" id="UP000235114"/>
    </source>
</evidence>
<keyword evidence="5" id="KW-1185">Reference proteome</keyword>
<name>A0A2N5GGC0_9BACI</name>
<proteinExistence type="predicted"/>
<comment type="caution">
    <text evidence="2">The sequence shown here is derived from an EMBL/GenBank/DDBJ whole genome shotgun (WGS) entry which is preliminary data.</text>
</comment>
<evidence type="ECO:0000313" key="4">
    <source>
        <dbReference type="Proteomes" id="UP000234951"/>
    </source>
</evidence>
<gene>
    <name evidence="2" type="ORF">CU635_21025</name>
    <name evidence="3" type="ORF">CVD25_17070</name>
</gene>
<sequence length="101" mass="11864">MSELQNFIERLLIISKNDEINKQDVMNLLTDDLQNELPINIYFEEKLDLYKALESVESQILKRASMKYKTTTEIAEALNVNQSTISKKLKKYNIKLRNVKL</sequence>
<evidence type="ECO:0000259" key="1">
    <source>
        <dbReference type="Pfam" id="PF18024"/>
    </source>
</evidence>
<evidence type="ECO:0000313" key="2">
    <source>
        <dbReference type="EMBL" id="PLR79807.1"/>
    </source>
</evidence>
<organism evidence="2 4">
    <name type="scientific">Bacillus canaveralius</name>
    <dbReference type="NCBI Taxonomy" id="1403243"/>
    <lineage>
        <taxon>Bacteria</taxon>
        <taxon>Bacillati</taxon>
        <taxon>Bacillota</taxon>
        <taxon>Bacilli</taxon>
        <taxon>Bacillales</taxon>
        <taxon>Bacillaceae</taxon>
        <taxon>Bacillus</taxon>
    </lineage>
</organism>
<reference evidence="3 5" key="2">
    <citation type="submission" date="2017-12" db="EMBL/GenBank/DDBJ databases">
        <title>Comparative Functional Genomics of Dry Heat Resistant strains isolated from the Viking Spacecraft.</title>
        <authorList>
            <person name="Seuylemezian A."/>
            <person name="Cooper K."/>
            <person name="Vaishampayan P."/>
        </authorList>
    </citation>
    <scope>NUCLEOTIDE SEQUENCE [LARGE SCALE GENOMIC DNA]</scope>
    <source>
        <strain evidence="3 5">ATCC 29669</strain>
    </source>
</reference>
<dbReference type="Gene3D" id="1.10.10.60">
    <property type="entry name" value="Homeodomain-like"/>
    <property type="match status" value="1"/>
</dbReference>
<dbReference type="InterPro" id="IPR030828">
    <property type="entry name" value="HTH_TyrR"/>
</dbReference>
<dbReference type="InterPro" id="IPR009057">
    <property type="entry name" value="Homeodomain-like_sf"/>
</dbReference>
<dbReference type="Pfam" id="PF18024">
    <property type="entry name" value="HTH_50"/>
    <property type="match status" value="1"/>
</dbReference>
<evidence type="ECO:0000313" key="3">
    <source>
        <dbReference type="EMBL" id="PLR93658.1"/>
    </source>
</evidence>
<protein>
    <recommendedName>
        <fullName evidence="1">TyrR-like helix-turn-helix domain-containing protein</fullName>
    </recommendedName>
</protein>
<dbReference type="Proteomes" id="UP000235114">
    <property type="component" value="Unassembled WGS sequence"/>
</dbReference>
<dbReference type="AlphaFoldDB" id="A0A2N5GGC0"/>
<dbReference type="EMBL" id="PGVA01000072">
    <property type="protein sequence ID" value="PLR79807.1"/>
    <property type="molecule type" value="Genomic_DNA"/>
</dbReference>